<dbReference type="Gene3D" id="3.40.220.10">
    <property type="entry name" value="Leucine Aminopeptidase, subunit E, domain 1"/>
    <property type="match status" value="1"/>
</dbReference>
<proteinExistence type="predicted"/>
<name>A0AAD7BH51_9AGAR</name>
<evidence type="ECO:0000259" key="1">
    <source>
        <dbReference type="Pfam" id="PF10021"/>
    </source>
</evidence>
<feature type="domain" description="Microbial-type PARG catalytic" evidence="1">
    <location>
        <begin position="64"/>
        <end position="161"/>
    </location>
</feature>
<dbReference type="SUPFAM" id="SSF52949">
    <property type="entry name" value="Macro domain-like"/>
    <property type="match status" value="1"/>
</dbReference>
<evidence type="ECO:0000313" key="3">
    <source>
        <dbReference type="Proteomes" id="UP001221142"/>
    </source>
</evidence>
<dbReference type="InterPro" id="IPR019261">
    <property type="entry name" value="PARG_cat_microbial"/>
</dbReference>
<dbReference type="Proteomes" id="UP001221142">
    <property type="component" value="Unassembled WGS sequence"/>
</dbReference>
<dbReference type="AlphaFoldDB" id="A0AAD7BH51"/>
<dbReference type="InterPro" id="IPR043472">
    <property type="entry name" value="Macro_dom-like"/>
</dbReference>
<comment type="caution">
    <text evidence="2">The sequence shown here is derived from an EMBL/GenBank/DDBJ whole genome shotgun (WGS) entry which is preliminary data.</text>
</comment>
<protein>
    <recommendedName>
        <fullName evidence="1">Microbial-type PARG catalytic domain-containing protein</fullName>
    </recommendedName>
</protein>
<sequence>MFDVRRLFPGKAEKHKIPLSKDSLRAIAHETIKMSRSIVKKHAAQGASTKSTFHAQQLPPLDQPACPNHVPSEVQIIHGEPFALARISIDDDPAAKVAVLNLANFEQPAGPWLELLTTTQEESLCYTSTLYKTLKPEYYPWPNLGPGSVVGIYSPGVVVFRASLDKGCGILGAEHRSVLSVLTVSAPAQAPLTPDGEAFEDPATLEHFREKIRLVYRMAAHNGQEYLILGAMGCGTYKCPPRLVAKEMRVILCEQEFRGWFKKVAFAIYSRSSSSNNYSIFQEAFQGVQV</sequence>
<dbReference type="EMBL" id="JARKIF010000016">
    <property type="protein sequence ID" value="KAJ7621055.1"/>
    <property type="molecule type" value="Genomic_DNA"/>
</dbReference>
<accession>A0AAD7BH51</accession>
<organism evidence="2 3">
    <name type="scientific">Roridomyces roridus</name>
    <dbReference type="NCBI Taxonomy" id="1738132"/>
    <lineage>
        <taxon>Eukaryota</taxon>
        <taxon>Fungi</taxon>
        <taxon>Dikarya</taxon>
        <taxon>Basidiomycota</taxon>
        <taxon>Agaricomycotina</taxon>
        <taxon>Agaricomycetes</taxon>
        <taxon>Agaricomycetidae</taxon>
        <taxon>Agaricales</taxon>
        <taxon>Marasmiineae</taxon>
        <taxon>Mycenaceae</taxon>
        <taxon>Roridomyces</taxon>
    </lineage>
</organism>
<dbReference type="Pfam" id="PF10021">
    <property type="entry name" value="PARG_cat_microb"/>
    <property type="match status" value="1"/>
</dbReference>
<keyword evidence="3" id="KW-1185">Reference proteome</keyword>
<dbReference type="NCBIfam" id="TIGR02452">
    <property type="entry name" value="TIGR02452 family protein"/>
    <property type="match status" value="1"/>
</dbReference>
<dbReference type="PANTHER" id="PTHR35596:SF1">
    <property type="entry name" value="MICROBIAL-TYPE PARG CATALYTIC DOMAIN-CONTAINING PROTEIN"/>
    <property type="match status" value="1"/>
</dbReference>
<gene>
    <name evidence="2" type="ORF">FB45DRAFT_1062096</name>
</gene>
<dbReference type="PANTHER" id="PTHR35596">
    <property type="entry name" value="DUF2263 DOMAIN-CONTAINING PROTEIN"/>
    <property type="match status" value="1"/>
</dbReference>
<evidence type="ECO:0000313" key="2">
    <source>
        <dbReference type="EMBL" id="KAJ7621055.1"/>
    </source>
</evidence>
<dbReference type="InterPro" id="IPR012664">
    <property type="entry name" value="CHP02452"/>
</dbReference>
<reference evidence="2" key="1">
    <citation type="submission" date="2023-03" db="EMBL/GenBank/DDBJ databases">
        <title>Massive genome expansion in bonnet fungi (Mycena s.s.) driven by repeated elements and novel gene families across ecological guilds.</title>
        <authorList>
            <consortium name="Lawrence Berkeley National Laboratory"/>
            <person name="Harder C.B."/>
            <person name="Miyauchi S."/>
            <person name="Viragh M."/>
            <person name="Kuo A."/>
            <person name="Thoen E."/>
            <person name="Andreopoulos B."/>
            <person name="Lu D."/>
            <person name="Skrede I."/>
            <person name="Drula E."/>
            <person name="Henrissat B."/>
            <person name="Morin E."/>
            <person name="Kohler A."/>
            <person name="Barry K."/>
            <person name="LaButti K."/>
            <person name="Morin E."/>
            <person name="Salamov A."/>
            <person name="Lipzen A."/>
            <person name="Mereny Z."/>
            <person name="Hegedus B."/>
            <person name="Baldrian P."/>
            <person name="Stursova M."/>
            <person name="Weitz H."/>
            <person name="Taylor A."/>
            <person name="Grigoriev I.V."/>
            <person name="Nagy L.G."/>
            <person name="Martin F."/>
            <person name="Kauserud H."/>
        </authorList>
    </citation>
    <scope>NUCLEOTIDE SEQUENCE</scope>
    <source>
        <strain evidence="2">9284</strain>
    </source>
</reference>